<reference evidence="1" key="1">
    <citation type="journal article" date="2022" name="Int. J. Syst. Evol. Microbiol.">
        <title>Pseudomonas aegrilactucae sp. nov. and Pseudomonas morbosilactucae sp. nov., pathogens causing bacterial rot of lettuce in Japan.</title>
        <authorList>
            <person name="Sawada H."/>
            <person name="Fujikawa T."/>
            <person name="Satou M."/>
        </authorList>
    </citation>
    <scope>NUCLEOTIDE SEQUENCE</scope>
    <source>
        <strain evidence="1">MAFF 301350</strain>
    </source>
</reference>
<sequence length="248" mass="28302">MDQATLNSILLKLNNGDLDGAAVDMQAHAALLAGNGHAALSDFLARHAFRTLRDKHDPTKTLPLLNKALQHAEQHQARLDSEYKVLLDELYAYFQAFEEISYAVAPEWTQPVVFNEQNRDNLPFIEDFLNQRESPIDAFNLQGVLRKQIKFYLNLNLADERPGLKVTYRKTHILQGKSWRFVELSLQAAEKTEKVNRLPSLENELYAVHSEMTRLKWEVRETELLGHRHAAQFQEKLGAFLGGVTTPA</sequence>
<accession>A0A9Q3AFX2</accession>
<organism evidence="1 2">
    <name type="scientific">Pseudomonas aegrilactucae</name>
    <dbReference type="NCBI Taxonomy" id="2854028"/>
    <lineage>
        <taxon>Bacteria</taxon>
        <taxon>Pseudomonadati</taxon>
        <taxon>Pseudomonadota</taxon>
        <taxon>Gammaproteobacteria</taxon>
        <taxon>Pseudomonadales</taxon>
        <taxon>Pseudomonadaceae</taxon>
        <taxon>Pseudomonas</taxon>
    </lineage>
</organism>
<dbReference type="Proteomes" id="UP001106592">
    <property type="component" value="Unassembled WGS sequence"/>
</dbReference>
<dbReference type="RefSeq" id="WP_217976742.1">
    <property type="nucleotide sequence ID" value="NZ_JAHTBI010000058.1"/>
</dbReference>
<name>A0A9Q3AFX2_9PSED</name>
<evidence type="ECO:0000313" key="2">
    <source>
        <dbReference type="Proteomes" id="UP001106592"/>
    </source>
</evidence>
<dbReference type="EMBL" id="JAHTBI010000058">
    <property type="protein sequence ID" value="MBV6288755.1"/>
    <property type="molecule type" value="Genomic_DNA"/>
</dbReference>
<evidence type="ECO:0000313" key="1">
    <source>
        <dbReference type="EMBL" id="MBV6288755.1"/>
    </source>
</evidence>
<dbReference type="AlphaFoldDB" id="A0A9Q3AFX2"/>
<gene>
    <name evidence="1" type="ORF">KUO17_17260</name>
</gene>
<protein>
    <submittedName>
        <fullName evidence="1">Uncharacterized protein</fullName>
    </submittedName>
</protein>
<proteinExistence type="predicted"/>
<reference evidence="1" key="2">
    <citation type="journal article" date="2023" name="Plant Pathol.">
        <title>Dismantling and reorganizing Pseudomonas marginalis sensu#lato.</title>
        <authorList>
            <person name="Sawada H."/>
            <person name="Fujikawa T."/>
            <person name="Satou M."/>
        </authorList>
    </citation>
    <scope>NUCLEOTIDE SEQUENCE</scope>
    <source>
        <strain evidence="1">MAFF 301350</strain>
    </source>
</reference>
<keyword evidence="2" id="KW-1185">Reference proteome</keyword>
<comment type="caution">
    <text evidence="1">The sequence shown here is derived from an EMBL/GenBank/DDBJ whole genome shotgun (WGS) entry which is preliminary data.</text>
</comment>